<evidence type="ECO:0000313" key="1">
    <source>
        <dbReference type="EMBL" id="AKU37421.1"/>
    </source>
</evidence>
<organism evidence="1 2">
    <name type="scientific">Scale drop disease virus</name>
    <dbReference type="NCBI Taxonomy" id="1697349"/>
    <lineage>
        <taxon>Viruses</taxon>
        <taxon>Varidnaviria</taxon>
        <taxon>Bamfordvirae</taxon>
        <taxon>Nucleocytoviricota</taxon>
        <taxon>Megaviricetes</taxon>
        <taxon>Pimascovirales</taxon>
        <taxon>Pimascovirales incertae sedis</taxon>
        <taxon>Iridoviridae</taxon>
        <taxon>Alphairidovirinae</taxon>
        <taxon>Megalocytivirus</taxon>
        <taxon>Megalocytivirus lates1</taxon>
    </lineage>
</organism>
<dbReference type="GeneID" id="25479055"/>
<evidence type="ECO:0000313" key="2">
    <source>
        <dbReference type="Proteomes" id="UP000201485"/>
    </source>
</evidence>
<dbReference type="EMBL" id="KR139659">
    <property type="protein sequence ID" value="AKU37421.1"/>
    <property type="molecule type" value="Genomic_DNA"/>
</dbReference>
<dbReference type="RefSeq" id="YP_009163767.1">
    <property type="nucleotide sequence ID" value="NC_027778.1"/>
</dbReference>
<keyword evidence="2" id="KW-1185">Reference proteome</keyword>
<proteinExistence type="predicted"/>
<accession>A0A0K1L633</accession>
<sequence>MYILWKILQPAQQKIIFKTNRCMCLIIVNLRQKWGYRKRTAIWTNAQGLTSCTCVPSVCAETYFCPKTLRYRHFKTTDGGNKHKGTVGTTKQERYRIPPKLIHVLFSHVPINKTNGN</sequence>
<gene>
    <name evidence="1" type="ORF">SDDV_006</name>
</gene>
<reference evidence="1 2" key="1">
    <citation type="journal article" date="2015" name="PLoS Pathog.">
        <title>A Novel Virus Causes Scale Drop Disease in Lates calcarifer.</title>
        <authorList>
            <person name="de Groof A."/>
            <person name="Guelen L."/>
            <person name="Deijs M."/>
            <person name="van der Wal Y."/>
            <person name="Miyata M."/>
            <person name="Ng K.S."/>
            <person name="van Grinsven L."/>
            <person name="Simmelink B."/>
            <person name="Biermann Y."/>
            <person name="Grisez L."/>
            <person name="van Lent J."/>
            <person name="de Ronde A."/>
            <person name="Chang S.F."/>
            <person name="Schrier C."/>
            <person name="van der Hoek L."/>
        </authorList>
    </citation>
    <scope>NUCLEOTIDE SEQUENCE [LARGE SCALE GENOMIC DNA]</scope>
    <source>
        <strain evidence="1">C4575</strain>
    </source>
</reference>
<name>A0A0K1L633_9VIRU</name>
<dbReference type="Proteomes" id="UP000201485">
    <property type="component" value="Segment"/>
</dbReference>
<dbReference type="KEGG" id="vg:25479055"/>
<protein>
    <submittedName>
        <fullName evidence="1">ORF_006L</fullName>
    </submittedName>
</protein>